<dbReference type="GO" id="GO:0005525">
    <property type="term" value="F:GTP binding"/>
    <property type="evidence" value="ECO:0007669"/>
    <property type="project" value="UniProtKB-KW"/>
</dbReference>
<evidence type="ECO:0000256" key="5">
    <source>
        <dbReference type="ARBA" id="ARBA00023288"/>
    </source>
</evidence>
<keyword evidence="12" id="KW-1185">Reference proteome</keyword>
<dbReference type="InterPro" id="IPR006689">
    <property type="entry name" value="Small_GTPase_ARF/SAR"/>
</dbReference>
<dbReference type="SMART" id="SM00178">
    <property type="entry name" value="SAR"/>
    <property type="match status" value="1"/>
</dbReference>
<organism evidence="11 12">
    <name type="scientific">Malus domestica</name>
    <name type="common">Apple</name>
    <name type="synonym">Pyrus malus</name>
    <dbReference type="NCBI Taxonomy" id="3750"/>
    <lineage>
        <taxon>Eukaryota</taxon>
        <taxon>Viridiplantae</taxon>
        <taxon>Streptophyta</taxon>
        <taxon>Embryophyta</taxon>
        <taxon>Tracheophyta</taxon>
        <taxon>Spermatophyta</taxon>
        <taxon>Magnoliopsida</taxon>
        <taxon>eudicotyledons</taxon>
        <taxon>Gunneridae</taxon>
        <taxon>Pentapetalae</taxon>
        <taxon>rosids</taxon>
        <taxon>fabids</taxon>
        <taxon>Rosales</taxon>
        <taxon>Rosaceae</taxon>
        <taxon>Amygdaloideae</taxon>
        <taxon>Maleae</taxon>
        <taxon>Malus</taxon>
    </lineage>
</organism>
<dbReference type="GO" id="GO:0003924">
    <property type="term" value="F:GTPase activity"/>
    <property type="evidence" value="ECO:0007669"/>
    <property type="project" value="InterPro"/>
</dbReference>
<keyword evidence="5" id="KW-0449">Lipoprotein</keyword>
<sequence>MVFEFKNWIQDRSETGPVKFETAVSVSKNFLKPFFLRPIDASHLLAAPSALSSQLVLSHLFSPLLPGSSSSKGRLEMSSNQDEDVASWPVMVEKHFIHLLHEERKKRLKGSTVDKNAWDAIEDELFNKFGKRYACEKLKAKYNRLRKIYREFAKLVAHMGMCWDPETDKVHASEEVWESYLKKNKFASRFRRKGCPQYQVLGEIFNHIPSNGQMHSGSIASLPNSDVERGLESEFPSFGAHYSPDTEGGIDTKHKGDEGNSKTQKRRPLSPPGYCRTRKESRTSKAAKLGDGVEVCAVSPDAETESSLPKVEYRKKNDFSSPFRELASIEDCMEVLESMEDLDDAAYVRACERFTSSDWRRMFMKMSDARKRMWLYSLKELLHVETLALSYTELVCLFPTPSDPSGTADAESVSNFPGGLLGEAQSDFLLEQMGLLSIIRKIKRKEKEIRILMVGLDNSGKTTIVLRINGEDTSVVSPTLGFNIKTIIYQKYTLNIWDVGGQKTIRSYWRNYFEQTDGLVWVVDSSDLRRLEDCKAELDNLLKEERLSGSSLLILANKQDIKGALTPEEIAKVLNLEAMDKTRHWQIVGCSAFTGEGLLEGFDWLVQDIASRIYVLD</sequence>
<dbReference type="FunFam" id="3.40.50.300:FF:000393">
    <property type="entry name" value="ADP-ribosylation factor-like 2, arl2"/>
    <property type="match status" value="1"/>
</dbReference>
<evidence type="ECO:0000256" key="6">
    <source>
        <dbReference type="ARBA" id="ARBA00026198"/>
    </source>
</evidence>
<feature type="binding site" evidence="7">
    <location>
        <begin position="455"/>
        <end position="462"/>
    </location>
    <ligand>
        <name>GTP</name>
        <dbReference type="ChEBI" id="CHEBI:37565"/>
    </ligand>
</feature>
<evidence type="ECO:0000256" key="7">
    <source>
        <dbReference type="PIRSR" id="PIRSR606689-1"/>
    </source>
</evidence>
<dbReference type="InterPro" id="IPR045873">
    <property type="entry name" value="Arl2"/>
</dbReference>
<gene>
    <name evidence="11" type="ORF">DVH24_002789</name>
</gene>
<dbReference type="Proteomes" id="UP000290289">
    <property type="component" value="Chromosome 3"/>
</dbReference>
<keyword evidence="8" id="KW-0460">Magnesium</keyword>
<feature type="compositionally biased region" description="Basic and acidic residues" evidence="9">
    <location>
        <begin position="250"/>
        <end position="260"/>
    </location>
</feature>
<dbReference type="InterPro" id="IPR024752">
    <property type="entry name" value="Myb/SANT-like_dom"/>
</dbReference>
<dbReference type="EMBL" id="RDQH01000329">
    <property type="protein sequence ID" value="RXI02711.1"/>
    <property type="molecule type" value="Genomic_DNA"/>
</dbReference>
<feature type="binding site" evidence="7">
    <location>
        <begin position="557"/>
        <end position="560"/>
    </location>
    <ligand>
        <name>GTP</name>
        <dbReference type="ChEBI" id="CHEBI:37565"/>
    </ligand>
</feature>
<evidence type="ECO:0000256" key="2">
    <source>
        <dbReference type="ARBA" id="ARBA00022707"/>
    </source>
</evidence>
<dbReference type="SMART" id="SM00177">
    <property type="entry name" value="ARF"/>
    <property type="match status" value="1"/>
</dbReference>
<keyword evidence="3 7" id="KW-0547">Nucleotide-binding</keyword>
<dbReference type="PRINTS" id="PR00328">
    <property type="entry name" value="SAR1GTPBP"/>
</dbReference>
<dbReference type="InterPro" id="IPR044612">
    <property type="entry name" value="ARL2/3"/>
</dbReference>
<feature type="domain" description="Myb/SANT-like" evidence="10">
    <location>
        <begin position="88"/>
        <end position="180"/>
    </location>
</feature>
<evidence type="ECO:0000256" key="4">
    <source>
        <dbReference type="ARBA" id="ARBA00023134"/>
    </source>
</evidence>
<reference evidence="11 12" key="1">
    <citation type="submission" date="2018-10" db="EMBL/GenBank/DDBJ databases">
        <title>A high-quality apple genome assembly.</title>
        <authorList>
            <person name="Hu J."/>
        </authorList>
    </citation>
    <scope>NUCLEOTIDE SEQUENCE [LARGE SCALE GENOMIC DNA]</scope>
    <source>
        <strain evidence="12">cv. HFTH1</strain>
        <tissue evidence="11">Young leaf</tissue>
    </source>
</reference>
<evidence type="ECO:0000313" key="12">
    <source>
        <dbReference type="Proteomes" id="UP000290289"/>
    </source>
</evidence>
<dbReference type="CDD" id="cd04154">
    <property type="entry name" value="Arl2"/>
    <property type="match status" value="1"/>
</dbReference>
<feature type="region of interest" description="Disordered" evidence="9">
    <location>
        <begin position="235"/>
        <end position="286"/>
    </location>
</feature>
<proteinExistence type="inferred from homology"/>
<dbReference type="InterPro" id="IPR005225">
    <property type="entry name" value="Small_GTP-bd"/>
</dbReference>
<dbReference type="AlphaFoldDB" id="A0A498K5B7"/>
<feature type="binding site" evidence="7">
    <location>
        <position position="501"/>
    </location>
    <ligand>
        <name>GTP</name>
        <dbReference type="ChEBI" id="CHEBI:37565"/>
    </ligand>
</feature>
<dbReference type="STRING" id="3750.A0A498K5B7"/>
<evidence type="ECO:0000313" key="11">
    <source>
        <dbReference type="EMBL" id="RXI02711.1"/>
    </source>
</evidence>
<comment type="caution">
    <text evidence="11">The sequence shown here is derived from an EMBL/GenBank/DDBJ whole genome shotgun (WGS) entry which is preliminary data.</text>
</comment>
<dbReference type="Gene3D" id="3.40.50.300">
    <property type="entry name" value="P-loop containing nucleotide triphosphate hydrolases"/>
    <property type="match status" value="1"/>
</dbReference>
<evidence type="ECO:0000259" key="10">
    <source>
        <dbReference type="Pfam" id="PF12776"/>
    </source>
</evidence>
<comment type="similarity">
    <text evidence="1">Belongs to the small GTPase superfamily. Arf family.</text>
</comment>
<dbReference type="Pfam" id="PF00025">
    <property type="entry name" value="Arf"/>
    <property type="match status" value="1"/>
</dbReference>
<dbReference type="NCBIfam" id="TIGR00231">
    <property type="entry name" value="small_GTP"/>
    <property type="match status" value="1"/>
</dbReference>
<dbReference type="PANTHER" id="PTHR45697">
    <property type="entry name" value="ADP-RIBOSYLATION FACTOR-LIKE PROTEIN 2-RELATED"/>
    <property type="match status" value="1"/>
</dbReference>
<dbReference type="PROSITE" id="PS51417">
    <property type="entry name" value="ARF"/>
    <property type="match status" value="1"/>
</dbReference>
<protein>
    <recommendedName>
        <fullName evidence="6">ADP-ribosylation factor-like protein 2</fullName>
    </recommendedName>
</protein>
<keyword evidence="8" id="KW-0479">Metal-binding</keyword>
<accession>A0A498K5B7</accession>
<dbReference type="InterPro" id="IPR027417">
    <property type="entry name" value="P-loop_NTPase"/>
</dbReference>
<evidence type="ECO:0000256" key="9">
    <source>
        <dbReference type="SAM" id="MobiDB-lite"/>
    </source>
</evidence>
<evidence type="ECO:0000256" key="3">
    <source>
        <dbReference type="ARBA" id="ARBA00022741"/>
    </source>
</evidence>
<feature type="binding site" evidence="8">
    <location>
        <position position="462"/>
    </location>
    <ligand>
        <name>Mg(2+)</name>
        <dbReference type="ChEBI" id="CHEBI:18420"/>
    </ligand>
</feature>
<evidence type="ECO:0000256" key="8">
    <source>
        <dbReference type="PIRSR" id="PIRSR606689-2"/>
    </source>
</evidence>
<dbReference type="Pfam" id="PF12776">
    <property type="entry name" value="Myb_DNA-bind_3"/>
    <property type="match status" value="1"/>
</dbReference>
<keyword evidence="2" id="KW-0519">Myristate</keyword>
<keyword evidence="4 7" id="KW-0342">GTP-binding</keyword>
<evidence type="ECO:0000256" key="1">
    <source>
        <dbReference type="ARBA" id="ARBA00010290"/>
    </source>
</evidence>
<name>A0A498K5B7_MALDO</name>
<dbReference type="SUPFAM" id="SSF52540">
    <property type="entry name" value="P-loop containing nucleoside triphosphate hydrolases"/>
    <property type="match status" value="1"/>
</dbReference>
<dbReference type="GO" id="GO:0046872">
    <property type="term" value="F:metal ion binding"/>
    <property type="evidence" value="ECO:0007669"/>
    <property type="project" value="UniProtKB-KW"/>
</dbReference>
<feature type="binding site" evidence="8">
    <location>
        <position position="479"/>
    </location>
    <ligand>
        <name>Mg(2+)</name>
        <dbReference type="ChEBI" id="CHEBI:18420"/>
    </ligand>
</feature>
<dbReference type="SMART" id="SM00175">
    <property type="entry name" value="RAB"/>
    <property type="match status" value="1"/>
</dbReference>